<reference evidence="1 2" key="1">
    <citation type="submission" date="2020-10" db="EMBL/GenBank/DDBJ databases">
        <title>Plant Genome Project.</title>
        <authorList>
            <person name="Zhang R.-G."/>
        </authorList>
    </citation>
    <scope>NUCLEOTIDE SEQUENCE [LARGE SCALE GENOMIC DNA]</scope>
    <source>
        <strain evidence="1">FAFU-HL-1</strain>
        <tissue evidence="1">Leaf</tissue>
    </source>
</reference>
<accession>A0A835MEN5</accession>
<name>A0A835MEN5_9ROSI</name>
<dbReference type="AlphaFoldDB" id="A0A835MEN5"/>
<keyword evidence="2" id="KW-1185">Reference proteome</keyword>
<evidence type="ECO:0000313" key="2">
    <source>
        <dbReference type="Proteomes" id="UP000657918"/>
    </source>
</evidence>
<comment type="caution">
    <text evidence="1">The sequence shown here is derived from an EMBL/GenBank/DDBJ whole genome shotgun (WGS) entry which is preliminary data.</text>
</comment>
<evidence type="ECO:0000313" key="1">
    <source>
        <dbReference type="EMBL" id="KAF9663667.1"/>
    </source>
</evidence>
<dbReference type="EMBL" id="JADGMS010000017">
    <property type="protein sequence ID" value="KAF9663667.1"/>
    <property type="molecule type" value="Genomic_DNA"/>
</dbReference>
<protein>
    <submittedName>
        <fullName evidence="1">Uncharacterized protein</fullName>
    </submittedName>
</protein>
<gene>
    <name evidence="1" type="ORF">SADUNF_Sadunf17G0075500</name>
</gene>
<organism evidence="1 2">
    <name type="scientific">Salix dunnii</name>
    <dbReference type="NCBI Taxonomy" id="1413687"/>
    <lineage>
        <taxon>Eukaryota</taxon>
        <taxon>Viridiplantae</taxon>
        <taxon>Streptophyta</taxon>
        <taxon>Embryophyta</taxon>
        <taxon>Tracheophyta</taxon>
        <taxon>Spermatophyta</taxon>
        <taxon>Magnoliopsida</taxon>
        <taxon>eudicotyledons</taxon>
        <taxon>Gunneridae</taxon>
        <taxon>Pentapetalae</taxon>
        <taxon>rosids</taxon>
        <taxon>fabids</taxon>
        <taxon>Malpighiales</taxon>
        <taxon>Salicaceae</taxon>
        <taxon>Saliceae</taxon>
        <taxon>Salix</taxon>
    </lineage>
</organism>
<dbReference type="Proteomes" id="UP000657918">
    <property type="component" value="Unassembled WGS sequence"/>
</dbReference>
<sequence>MGVFVDDLFPDGEEVFTSSASSLNIKDAHQIILEYDTCINSHCKDHPTIVSLSSGSMFCVFHKIKPIFALCCAIGKIKLPVAPSRPQFLDELLNPNNGSSSIKF</sequence>
<proteinExistence type="predicted"/>